<feature type="coiled-coil region" evidence="9">
    <location>
        <begin position="364"/>
        <end position="399"/>
    </location>
</feature>
<dbReference type="InterPro" id="IPR036890">
    <property type="entry name" value="HATPase_C_sf"/>
</dbReference>
<evidence type="ECO:0000256" key="8">
    <source>
        <dbReference type="ARBA" id="ARBA00023136"/>
    </source>
</evidence>
<name>A0A1S2LZ14_9BACI</name>
<keyword evidence="4" id="KW-0808">Transferase</keyword>
<evidence type="ECO:0000313" key="13">
    <source>
        <dbReference type="Proteomes" id="UP000179524"/>
    </source>
</evidence>
<protein>
    <recommendedName>
        <fullName evidence="11">HAMP domain-containing protein</fullName>
    </recommendedName>
</protein>
<feature type="transmembrane region" description="Helical" evidence="10">
    <location>
        <begin position="12"/>
        <end position="36"/>
    </location>
</feature>
<evidence type="ECO:0000256" key="3">
    <source>
        <dbReference type="ARBA" id="ARBA00022553"/>
    </source>
</evidence>
<reference evidence="12 13" key="1">
    <citation type="submission" date="2016-10" db="EMBL/GenBank/DDBJ databases">
        <title>Draft genome sequences of four alkaliphilic bacteria belonging to the Anaerobacillus genus.</title>
        <authorList>
            <person name="Bassil N.M."/>
            <person name="Lloyd J.R."/>
        </authorList>
    </citation>
    <scope>NUCLEOTIDE SEQUENCE [LARGE SCALE GENOMIC DNA]</scope>
    <source>
        <strain evidence="12 13">DSM 18345</strain>
    </source>
</reference>
<dbReference type="InterPro" id="IPR050640">
    <property type="entry name" value="Bact_2-comp_sensor_kinase"/>
</dbReference>
<dbReference type="InterPro" id="IPR003594">
    <property type="entry name" value="HATPase_dom"/>
</dbReference>
<accession>A0A1S2LZ14</accession>
<comment type="subcellular location">
    <subcellularLocation>
        <location evidence="1">Cell membrane</location>
        <topology evidence="1">Multi-pass membrane protein</topology>
    </subcellularLocation>
</comment>
<keyword evidence="5 10" id="KW-0812">Transmembrane</keyword>
<comment type="caution">
    <text evidence="12">The sequence shown here is derived from an EMBL/GenBank/DDBJ whole genome shotgun (WGS) entry which is preliminary data.</text>
</comment>
<dbReference type="AlphaFoldDB" id="A0A1S2LZ14"/>
<evidence type="ECO:0000256" key="9">
    <source>
        <dbReference type="SAM" id="Coils"/>
    </source>
</evidence>
<keyword evidence="3" id="KW-0597">Phosphoprotein</keyword>
<dbReference type="CDD" id="cd06225">
    <property type="entry name" value="HAMP"/>
    <property type="match status" value="1"/>
</dbReference>
<dbReference type="SUPFAM" id="SSF55874">
    <property type="entry name" value="ATPase domain of HSP90 chaperone/DNA topoisomerase II/histidine kinase"/>
    <property type="match status" value="1"/>
</dbReference>
<dbReference type="SUPFAM" id="SSF103190">
    <property type="entry name" value="Sensory domain-like"/>
    <property type="match status" value="1"/>
</dbReference>
<evidence type="ECO:0000259" key="11">
    <source>
        <dbReference type="PROSITE" id="PS50885"/>
    </source>
</evidence>
<dbReference type="Gene3D" id="6.10.340.10">
    <property type="match status" value="1"/>
</dbReference>
<sequence>MINNNMKKTQFATKVILGILIVSLIPTLFISIFFYVSSSNIIKENVRESSIQITRQAADSLSNILTTGSDMSDLIYSSEKLQEIVKMDLDQELPDRVRQQNNELMNSFLSVHIHSNSLVKMIYVLKEEGTIWVSRYFSWEKFYQTNLNRLDWVIGSIELNGQLFWEGLQYERFSGLEESTELVLPISRVMKDFDTLNNIAYIQVFLDGNAVLDNINQLKLGKTGRFFVVDQQGKIMIDSDMEKINQTIANEQLYHRIVDREEIEFEYIEEGIKYYGVKQPLANGWKIVGIVPIKEITDQLLSTQKVVIFSSVIFFILAILIGYFFANRVTNPIKVLTSQMKLVGEGELNVRTSVQTSDEIGLMSMEFNRMLDKVERLMEQVEKEQIQKKEAELRAVKHRINPHFLFNTLSTVRWLVNFKQIDRANKALTALTRLLEANMGKKGTFVTVQEELDIIEKFIAIMQIRYDQTFHLHIDIDVDVYEFLIPQMLLQPIVENAIFHGIVPTGKEGNIHISGQKVENGVVLVIRDNGRGMEMEKLNALQQSTVVSNASIGIGLLHVFDSVNLYFTSDSKVEINSSKDGTSVKLILKPENRGDKRV</sequence>
<gene>
    <name evidence="12" type="ORF">BKP37_03080</name>
</gene>
<dbReference type="PANTHER" id="PTHR34220">
    <property type="entry name" value="SENSOR HISTIDINE KINASE YPDA"/>
    <property type="match status" value="1"/>
</dbReference>
<dbReference type="EMBL" id="MLQR01000001">
    <property type="protein sequence ID" value="OIJ17490.1"/>
    <property type="molecule type" value="Genomic_DNA"/>
</dbReference>
<dbReference type="Pfam" id="PF06580">
    <property type="entry name" value="His_kinase"/>
    <property type="match status" value="1"/>
</dbReference>
<dbReference type="PANTHER" id="PTHR34220:SF7">
    <property type="entry name" value="SENSOR HISTIDINE KINASE YPDA"/>
    <property type="match status" value="1"/>
</dbReference>
<keyword evidence="7 10" id="KW-1133">Transmembrane helix</keyword>
<evidence type="ECO:0000256" key="1">
    <source>
        <dbReference type="ARBA" id="ARBA00004651"/>
    </source>
</evidence>
<dbReference type="GO" id="GO:0000155">
    <property type="term" value="F:phosphorelay sensor kinase activity"/>
    <property type="evidence" value="ECO:0007669"/>
    <property type="project" value="InterPro"/>
</dbReference>
<feature type="domain" description="HAMP" evidence="11">
    <location>
        <begin position="327"/>
        <end position="379"/>
    </location>
</feature>
<dbReference type="SMART" id="SM00304">
    <property type="entry name" value="HAMP"/>
    <property type="match status" value="1"/>
</dbReference>
<organism evidence="12 13">
    <name type="scientific">Anaerobacillus alkalilacustris</name>
    <dbReference type="NCBI Taxonomy" id="393763"/>
    <lineage>
        <taxon>Bacteria</taxon>
        <taxon>Bacillati</taxon>
        <taxon>Bacillota</taxon>
        <taxon>Bacilli</taxon>
        <taxon>Bacillales</taxon>
        <taxon>Bacillaceae</taxon>
        <taxon>Anaerobacillus</taxon>
    </lineage>
</organism>
<evidence type="ECO:0000256" key="2">
    <source>
        <dbReference type="ARBA" id="ARBA00022475"/>
    </source>
</evidence>
<proteinExistence type="predicted"/>
<dbReference type="Pfam" id="PF02518">
    <property type="entry name" value="HATPase_c"/>
    <property type="match status" value="1"/>
</dbReference>
<dbReference type="Pfam" id="PF00672">
    <property type="entry name" value="HAMP"/>
    <property type="match status" value="1"/>
</dbReference>
<evidence type="ECO:0000256" key="5">
    <source>
        <dbReference type="ARBA" id="ARBA00022692"/>
    </source>
</evidence>
<dbReference type="SUPFAM" id="SSF158472">
    <property type="entry name" value="HAMP domain-like"/>
    <property type="match status" value="1"/>
</dbReference>
<dbReference type="InterPro" id="IPR033479">
    <property type="entry name" value="dCache_1"/>
</dbReference>
<dbReference type="Gene3D" id="3.30.450.20">
    <property type="entry name" value="PAS domain"/>
    <property type="match status" value="1"/>
</dbReference>
<dbReference type="Proteomes" id="UP000179524">
    <property type="component" value="Unassembled WGS sequence"/>
</dbReference>
<evidence type="ECO:0000256" key="4">
    <source>
        <dbReference type="ARBA" id="ARBA00022679"/>
    </source>
</evidence>
<dbReference type="InterPro" id="IPR029151">
    <property type="entry name" value="Sensor-like_sf"/>
</dbReference>
<evidence type="ECO:0000313" key="12">
    <source>
        <dbReference type="EMBL" id="OIJ17490.1"/>
    </source>
</evidence>
<keyword evidence="8 10" id="KW-0472">Membrane</keyword>
<dbReference type="GO" id="GO:0005886">
    <property type="term" value="C:plasma membrane"/>
    <property type="evidence" value="ECO:0007669"/>
    <property type="project" value="UniProtKB-SubCell"/>
</dbReference>
<dbReference type="Pfam" id="PF02743">
    <property type="entry name" value="dCache_1"/>
    <property type="match status" value="1"/>
</dbReference>
<keyword evidence="2" id="KW-1003">Cell membrane</keyword>
<keyword evidence="13" id="KW-1185">Reference proteome</keyword>
<keyword evidence="6" id="KW-0418">Kinase</keyword>
<evidence type="ECO:0000256" key="10">
    <source>
        <dbReference type="SAM" id="Phobius"/>
    </source>
</evidence>
<dbReference type="InterPro" id="IPR010559">
    <property type="entry name" value="Sig_transdc_His_kin_internal"/>
</dbReference>
<feature type="transmembrane region" description="Helical" evidence="10">
    <location>
        <begin position="306"/>
        <end position="326"/>
    </location>
</feature>
<dbReference type="PROSITE" id="PS50885">
    <property type="entry name" value="HAMP"/>
    <property type="match status" value="1"/>
</dbReference>
<evidence type="ECO:0000256" key="7">
    <source>
        <dbReference type="ARBA" id="ARBA00022989"/>
    </source>
</evidence>
<dbReference type="InterPro" id="IPR003660">
    <property type="entry name" value="HAMP_dom"/>
</dbReference>
<keyword evidence="9" id="KW-0175">Coiled coil</keyword>
<evidence type="ECO:0000256" key="6">
    <source>
        <dbReference type="ARBA" id="ARBA00022777"/>
    </source>
</evidence>
<dbReference type="RefSeq" id="WP_071308216.1">
    <property type="nucleotide sequence ID" value="NZ_MLQR01000001.1"/>
</dbReference>
<dbReference type="Gene3D" id="3.30.565.10">
    <property type="entry name" value="Histidine kinase-like ATPase, C-terminal domain"/>
    <property type="match status" value="1"/>
</dbReference>